<accession>A0ABQ1U001</accession>
<keyword evidence="1" id="KW-1133">Transmembrane helix</keyword>
<feature type="transmembrane region" description="Helical" evidence="1">
    <location>
        <begin position="12"/>
        <end position="29"/>
    </location>
</feature>
<keyword evidence="1" id="KW-0812">Transmembrane</keyword>
<dbReference type="SUPFAM" id="SSF90257">
    <property type="entry name" value="Myosin rod fragments"/>
    <property type="match status" value="1"/>
</dbReference>
<dbReference type="Pfam" id="PF10805">
    <property type="entry name" value="DUF2730"/>
    <property type="match status" value="1"/>
</dbReference>
<evidence type="ECO:0000256" key="1">
    <source>
        <dbReference type="SAM" id="Phobius"/>
    </source>
</evidence>
<dbReference type="EMBL" id="BMIT01000017">
    <property type="protein sequence ID" value="GGF07080.1"/>
    <property type="molecule type" value="Genomic_DNA"/>
</dbReference>
<proteinExistence type="predicted"/>
<name>A0ABQ1U001_9GAMM</name>
<gene>
    <name evidence="2" type="ORF">GCM10008027_35000</name>
</gene>
<evidence type="ECO:0008006" key="4">
    <source>
        <dbReference type="Google" id="ProtNLM"/>
    </source>
</evidence>
<comment type="caution">
    <text evidence="2">The sequence shown here is derived from an EMBL/GenBank/DDBJ whole genome shotgun (WGS) entry which is preliminary data.</text>
</comment>
<reference evidence="3" key="1">
    <citation type="journal article" date="2019" name="Int. J. Syst. Evol. Microbiol.">
        <title>The Global Catalogue of Microorganisms (GCM) 10K type strain sequencing project: providing services to taxonomists for standard genome sequencing and annotation.</title>
        <authorList>
            <consortium name="The Broad Institute Genomics Platform"/>
            <consortium name="The Broad Institute Genome Sequencing Center for Infectious Disease"/>
            <person name="Wu L."/>
            <person name="Ma J."/>
        </authorList>
    </citation>
    <scope>NUCLEOTIDE SEQUENCE [LARGE SCALE GENOMIC DNA]</scope>
    <source>
        <strain evidence="3">CGMCC 1.15394</strain>
    </source>
</reference>
<organism evidence="2 3">
    <name type="scientific">Pseudoalteromonas gelatinilytica</name>
    <dbReference type="NCBI Taxonomy" id="1703256"/>
    <lineage>
        <taxon>Bacteria</taxon>
        <taxon>Pseudomonadati</taxon>
        <taxon>Pseudomonadota</taxon>
        <taxon>Gammaproteobacteria</taxon>
        <taxon>Alteromonadales</taxon>
        <taxon>Pseudoalteromonadaceae</taxon>
        <taxon>Pseudoalteromonas</taxon>
    </lineage>
</organism>
<evidence type="ECO:0000313" key="2">
    <source>
        <dbReference type="EMBL" id="GGF07080.1"/>
    </source>
</evidence>
<dbReference type="Proteomes" id="UP000638462">
    <property type="component" value="Unassembled WGS sequence"/>
</dbReference>
<dbReference type="InterPro" id="IPR020269">
    <property type="entry name" value="Phage_Mu_Releasin"/>
</dbReference>
<protein>
    <recommendedName>
        <fullName evidence="4">DUF2730 domain-containing protein</fullName>
    </recommendedName>
</protein>
<evidence type="ECO:0000313" key="3">
    <source>
        <dbReference type="Proteomes" id="UP000638462"/>
    </source>
</evidence>
<keyword evidence="1" id="KW-0472">Membrane</keyword>
<sequence length="120" mass="13727">MDDMNQIVKWYPWVQGAVLVFFFVGAYVLKKSFASKDDVTAQDKRLQTVEQTYVKNEDFAEVKAAVQRIEVEVKDLPQNVSALSKEVAKLQGENNHLHDLLKRIEHPLNLIVESKISGKQ</sequence>
<keyword evidence="3" id="KW-1185">Reference proteome</keyword>